<evidence type="ECO:0000256" key="1">
    <source>
        <dbReference type="ARBA" id="ARBA00023319"/>
    </source>
</evidence>
<reference evidence="3" key="2">
    <citation type="submission" date="2025-09" db="UniProtKB">
        <authorList>
            <consortium name="Ensembl"/>
        </authorList>
    </citation>
    <scope>IDENTIFICATION</scope>
</reference>
<dbReference type="InterPro" id="IPR013783">
    <property type="entry name" value="Ig-like_fold"/>
</dbReference>
<dbReference type="Ensembl" id="ENSPKIT00000026467.1">
    <property type="protein sequence ID" value="ENSPKIP00000002521.1"/>
    <property type="gene ID" value="ENSPKIG00000020378.1"/>
</dbReference>
<evidence type="ECO:0000259" key="2">
    <source>
        <dbReference type="PROSITE" id="PS50835"/>
    </source>
</evidence>
<dbReference type="GeneTree" id="ENSGT01060000248704"/>
<evidence type="ECO:0000313" key="4">
    <source>
        <dbReference type="Proteomes" id="UP000261540"/>
    </source>
</evidence>
<dbReference type="InterPro" id="IPR050380">
    <property type="entry name" value="Immune_Resp_Modulators"/>
</dbReference>
<dbReference type="AlphaFoldDB" id="A0A3B3QAT5"/>
<protein>
    <recommendedName>
        <fullName evidence="2">Ig-like domain-containing protein</fullName>
    </recommendedName>
</protein>
<dbReference type="PROSITE" id="PS50835">
    <property type="entry name" value="IG_LIKE"/>
    <property type="match status" value="1"/>
</dbReference>
<dbReference type="InterPro" id="IPR036179">
    <property type="entry name" value="Ig-like_dom_sf"/>
</dbReference>
<dbReference type="SMART" id="SM00407">
    <property type="entry name" value="IGc1"/>
    <property type="match status" value="1"/>
</dbReference>
<keyword evidence="4" id="KW-1185">Reference proteome</keyword>
<feature type="domain" description="Ig-like" evidence="2">
    <location>
        <begin position="84"/>
        <end position="175"/>
    </location>
</feature>
<sequence length="207" mass="23279">IVVALLVSVVYCVKTSSNLLDIKLVWHYKLKWFKINRKTACVRNRSSSCFDTSVILLRCIFSSRCKENLSICFKQLVSGTKTTPSVSIPTPTPEDLNGKSKFFLLCLVTGFYPEKIKVTWQVDGGKYEDGITGEPLGTGDESSVISQFKVSKEDWDKGNMYSCNARQASQEGRLVPSMRTHDKPLLCSPSVFCVWSFSHVVLFCYSM</sequence>
<accession>A0A3B3QAT5</accession>
<keyword evidence="1" id="KW-0393">Immunoglobulin domain</keyword>
<dbReference type="Gene3D" id="2.60.40.10">
    <property type="entry name" value="Immunoglobulins"/>
    <property type="match status" value="1"/>
</dbReference>
<evidence type="ECO:0000313" key="3">
    <source>
        <dbReference type="Ensembl" id="ENSPKIP00000002521.1"/>
    </source>
</evidence>
<dbReference type="Pfam" id="PF07654">
    <property type="entry name" value="C1-set"/>
    <property type="match status" value="1"/>
</dbReference>
<dbReference type="Proteomes" id="UP000261540">
    <property type="component" value="Unplaced"/>
</dbReference>
<dbReference type="PANTHER" id="PTHR23411">
    <property type="entry name" value="TAPASIN"/>
    <property type="match status" value="1"/>
</dbReference>
<dbReference type="SUPFAM" id="SSF48726">
    <property type="entry name" value="Immunoglobulin"/>
    <property type="match status" value="1"/>
</dbReference>
<reference evidence="3" key="1">
    <citation type="submission" date="2025-08" db="UniProtKB">
        <authorList>
            <consortium name="Ensembl"/>
        </authorList>
    </citation>
    <scope>IDENTIFICATION</scope>
</reference>
<dbReference type="InterPro" id="IPR007110">
    <property type="entry name" value="Ig-like_dom"/>
</dbReference>
<name>A0A3B3QAT5_9TELE</name>
<organism evidence="3 4">
    <name type="scientific">Paramormyrops kingsleyae</name>
    <dbReference type="NCBI Taxonomy" id="1676925"/>
    <lineage>
        <taxon>Eukaryota</taxon>
        <taxon>Metazoa</taxon>
        <taxon>Chordata</taxon>
        <taxon>Craniata</taxon>
        <taxon>Vertebrata</taxon>
        <taxon>Euteleostomi</taxon>
        <taxon>Actinopterygii</taxon>
        <taxon>Neopterygii</taxon>
        <taxon>Teleostei</taxon>
        <taxon>Osteoglossocephala</taxon>
        <taxon>Osteoglossomorpha</taxon>
        <taxon>Osteoglossiformes</taxon>
        <taxon>Mormyridae</taxon>
        <taxon>Paramormyrops</taxon>
    </lineage>
</organism>
<dbReference type="InterPro" id="IPR003597">
    <property type="entry name" value="Ig_C1-set"/>
</dbReference>
<proteinExistence type="predicted"/>